<reference evidence="3" key="1">
    <citation type="journal article" date="2019" name="Int. J. Syst. Evol. Microbiol.">
        <title>The Global Catalogue of Microorganisms (GCM) 10K type strain sequencing project: providing services to taxonomists for standard genome sequencing and annotation.</title>
        <authorList>
            <consortium name="The Broad Institute Genomics Platform"/>
            <consortium name="The Broad Institute Genome Sequencing Center for Infectious Disease"/>
            <person name="Wu L."/>
            <person name="Ma J."/>
        </authorList>
    </citation>
    <scope>NUCLEOTIDE SEQUENCE [LARGE SCALE GENOMIC DNA]</scope>
    <source>
        <strain evidence="3">CCUG 53903</strain>
    </source>
</reference>
<dbReference type="Proteomes" id="UP001596058">
    <property type="component" value="Unassembled WGS sequence"/>
</dbReference>
<feature type="coiled-coil region" evidence="1">
    <location>
        <begin position="66"/>
        <end position="93"/>
    </location>
</feature>
<proteinExistence type="predicted"/>
<keyword evidence="1" id="KW-0175">Coiled coil</keyword>
<protein>
    <submittedName>
        <fullName evidence="2">Uncharacterized protein</fullName>
    </submittedName>
</protein>
<gene>
    <name evidence="2" type="ORF">ACFPZ3_52685</name>
</gene>
<dbReference type="RefSeq" id="WP_379522007.1">
    <property type="nucleotide sequence ID" value="NZ_JBHSPA010000082.1"/>
</dbReference>
<evidence type="ECO:0000256" key="1">
    <source>
        <dbReference type="SAM" id="Coils"/>
    </source>
</evidence>
<comment type="caution">
    <text evidence="2">The sequence shown here is derived from an EMBL/GenBank/DDBJ whole genome shotgun (WGS) entry which is preliminary data.</text>
</comment>
<name>A0ABW1D511_9ACTN</name>
<evidence type="ECO:0000313" key="3">
    <source>
        <dbReference type="Proteomes" id="UP001596058"/>
    </source>
</evidence>
<accession>A0ABW1D511</accession>
<sequence length="132" mass="15083">MDIEAEIRKLKLRMDALETSGRSGTPATGRFRARRRSMHFPAQNCTPMEDVQTDITSASIDVAETKIRLRDLQANLNQDIAALNDEIGGFRRQTNDRLAKVQSQSRDEHNSIHRRLTDLTLLVERLLKRLDA</sequence>
<evidence type="ECO:0000313" key="2">
    <source>
        <dbReference type="EMBL" id="MFC5832567.1"/>
    </source>
</evidence>
<organism evidence="2 3">
    <name type="scientific">Nonomuraea insulae</name>
    <dbReference type="NCBI Taxonomy" id="1616787"/>
    <lineage>
        <taxon>Bacteria</taxon>
        <taxon>Bacillati</taxon>
        <taxon>Actinomycetota</taxon>
        <taxon>Actinomycetes</taxon>
        <taxon>Streptosporangiales</taxon>
        <taxon>Streptosporangiaceae</taxon>
        <taxon>Nonomuraea</taxon>
    </lineage>
</organism>
<dbReference type="EMBL" id="JBHSPA010000082">
    <property type="protein sequence ID" value="MFC5832567.1"/>
    <property type="molecule type" value="Genomic_DNA"/>
</dbReference>
<keyword evidence="3" id="KW-1185">Reference proteome</keyword>